<gene>
    <name evidence="1" type="ORF">LCGC14_2438320</name>
</gene>
<dbReference type="EMBL" id="LAZR01037459">
    <property type="protein sequence ID" value="KKL22150.1"/>
    <property type="molecule type" value="Genomic_DNA"/>
</dbReference>
<name>A0A0F9BJY3_9ZZZZ</name>
<proteinExistence type="predicted"/>
<organism evidence="1">
    <name type="scientific">marine sediment metagenome</name>
    <dbReference type="NCBI Taxonomy" id="412755"/>
    <lineage>
        <taxon>unclassified sequences</taxon>
        <taxon>metagenomes</taxon>
        <taxon>ecological metagenomes</taxon>
    </lineage>
</organism>
<evidence type="ECO:0000313" key="1">
    <source>
        <dbReference type="EMBL" id="KKL22150.1"/>
    </source>
</evidence>
<protein>
    <submittedName>
        <fullName evidence="1">Uncharacterized protein</fullName>
    </submittedName>
</protein>
<sequence>MIRIFERKFKEEWVDGLEVKPNEYTGKNYYEIFRNPSKSELNEACSTDFRRGIVLKNGDFYIVSESCNIIHIDLVRILKKAGIISDRYVETWWSNKDKDSLNEFFGIVETMTKFSFAQSLSYVYKVIEEAPEILNEYRLSFKKKNPMYDL</sequence>
<accession>A0A0F9BJY3</accession>
<reference evidence="1" key="1">
    <citation type="journal article" date="2015" name="Nature">
        <title>Complex archaea that bridge the gap between prokaryotes and eukaryotes.</title>
        <authorList>
            <person name="Spang A."/>
            <person name="Saw J.H."/>
            <person name="Jorgensen S.L."/>
            <person name="Zaremba-Niedzwiedzka K."/>
            <person name="Martijn J."/>
            <person name="Lind A.E."/>
            <person name="van Eijk R."/>
            <person name="Schleper C."/>
            <person name="Guy L."/>
            <person name="Ettema T.J."/>
        </authorList>
    </citation>
    <scope>NUCLEOTIDE SEQUENCE</scope>
</reference>
<dbReference type="AlphaFoldDB" id="A0A0F9BJY3"/>
<comment type="caution">
    <text evidence="1">The sequence shown here is derived from an EMBL/GenBank/DDBJ whole genome shotgun (WGS) entry which is preliminary data.</text>
</comment>